<gene>
    <name evidence="2" type="ORF">ADINL_2735</name>
</gene>
<dbReference type="GO" id="GO:0016757">
    <property type="term" value="F:glycosyltransferase activity"/>
    <property type="evidence" value="ECO:0007669"/>
    <property type="project" value="UniProtKB-ARBA"/>
</dbReference>
<dbReference type="EMBL" id="JMSZ01000036">
    <property type="protein sequence ID" value="KDE38834.1"/>
    <property type="molecule type" value="Genomic_DNA"/>
</dbReference>
<dbReference type="InterPro" id="IPR016195">
    <property type="entry name" value="Pol/histidinol_Pase-like"/>
</dbReference>
<dbReference type="RefSeq" id="WP_051632836.1">
    <property type="nucleotide sequence ID" value="NZ_JMSZ01000036.1"/>
</dbReference>
<dbReference type="SUPFAM" id="SSF89550">
    <property type="entry name" value="PHP domain-like"/>
    <property type="match status" value="1"/>
</dbReference>
<sequence length="890" mass="101110">MSGSDFHAQIRSSYLAFLTAQAARFPVHNRLRVDLHCHDHNSDVPDELWGRLLKLPETWLPTGKLVKRLQAAGTDLITITNHNNARSCWTLMDKGMDVLSGAEFTCHFPDDSLSVHVLVYGFSPQQEIRLNRLRQNIYHFAAYALEQNLPTVLPHPLFFYTGKRTASIESLEKLALLFERYEVLNGQRGFWQNHMTQLWIESLTEEKLHQLSRKHGLDPRDFCRHPARKCLTGGSDDHNGIFAGECGSFLYIDNLAQRRQQQPLSELALEALRNGDIAPYGEPGEEERLTTTFLDYFSQVAIHMKDPGLLRLMLHKGSLTDKLLCLGVSNAMQELQRHKYTLTFLQTFHQALSGKPPALMTHLGVSREFKPTLKIVKQLAKARRQTPEHFSQSLRETIPALYREVTGIFFQRLGQAIQQHRPSSSRFSLDALIREFELPTSLRSLTSARSQGAHNGQSPQLLQMLDALTFPALAALVIGGASFTGSQVLYANRPLLNALADDLNAGQHSQRILWLTDSFCDGNGVSSFLNNLLDEVQQRQLPIDLLTCHPTLEPQPHLQVLRPISQFDLTQPGEQTFYFPDMLELQRLFEQGGYDRVICSTELMMGLVGLYLKHAFSVPVWFYMHTDWHEYFQRSTALKSRYTDRFRRLLRAFYHQFDGLLVLNREHRNWLASDAMEIPAEKLHLTAHWVHTHFTDIAAQRTLPGCTPTLLYAGRISREKGVLDLPQIFQQIRAAIPNVRLLIAGDGPALKKLRRQLPEAEYLGWVPSDQMAQVYQQADLLLLPSRFDTFGCVVLEALSTGLPVIAYASKGPADIIQPGRQGYLADSAEQMAAQVLHYLTRPQLEQARMQQLAAQRHQDYQPEQILNQLLSTLGLPTQAPEPIMENRHAS</sequence>
<proteinExistence type="predicted"/>
<organism evidence="2 3">
    <name type="scientific">Nitrincola lacisaponensis</name>
    <dbReference type="NCBI Taxonomy" id="267850"/>
    <lineage>
        <taxon>Bacteria</taxon>
        <taxon>Pseudomonadati</taxon>
        <taxon>Pseudomonadota</taxon>
        <taxon>Gammaproteobacteria</taxon>
        <taxon>Oceanospirillales</taxon>
        <taxon>Oceanospirillaceae</taxon>
        <taxon>Nitrincola</taxon>
    </lineage>
</organism>
<protein>
    <submittedName>
        <fullName evidence="2">Glycosyltransferase</fullName>
    </submittedName>
</protein>
<dbReference type="Pfam" id="PF13692">
    <property type="entry name" value="Glyco_trans_1_4"/>
    <property type="match status" value="1"/>
</dbReference>
<comment type="caution">
    <text evidence="2">The sequence shown here is derived from an EMBL/GenBank/DDBJ whole genome shotgun (WGS) entry which is preliminary data.</text>
</comment>
<dbReference type="PANTHER" id="PTHR45947:SF3">
    <property type="entry name" value="SULFOQUINOVOSYL TRANSFERASE SQD2"/>
    <property type="match status" value="1"/>
</dbReference>
<dbReference type="PATRIC" id="fig|267850.7.peg.2688"/>
<keyword evidence="3" id="KW-1185">Reference proteome</keyword>
<name>A0A063XZD0_9GAMM</name>
<dbReference type="PANTHER" id="PTHR45947">
    <property type="entry name" value="SULFOQUINOVOSYL TRANSFERASE SQD2"/>
    <property type="match status" value="1"/>
</dbReference>
<dbReference type="Gene3D" id="3.40.50.2000">
    <property type="entry name" value="Glycogen Phosphorylase B"/>
    <property type="match status" value="2"/>
</dbReference>
<dbReference type="AlphaFoldDB" id="A0A063XZD0"/>
<reference evidence="2 3" key="1">
    <citation type="journal article" date="2005" name="Int. J. Syst. Evol. Microbiol.">
        <title>Nitrincola lacisaponensis gen. nov., sp. nov., a novel alkaliphilic bacterium isolated from an alkaline, saline lake.</title>
        <authorList>
            <person name="Dimitriu P.A."/>
            <person name="Shukla S.K."/>
            <person name="Conradt J."/>
            <person name="Marquez M.C."/>
            <person name="Ventosa A."/>
            <person name="Maglia A."/>
            <person name="Peyton B.M."/>
            <person name="Pinkart H.C."/>
            <person name="Mormile M.R."/>
        </authorList>
    </citation>
    <scope>NUCLEOTIDE SEQUENCE [LARGE SCALE GENOMIC DNA]</scope>
    <source>
        <strain evidence="2 3">4CA</strain>
    </source>
</reference>
<keyword evidence="2" id="KW-0808">Transferase</keyword>
<feature type="domain" description="Glycosyltransferase subfamily 4-like N-terminal" evidence="1">
    <location>
        <begin position="523"/>
        <end position="691"/>
    </location>
</feature>
<dbReference type="Proteomes" id="UP000027318">
    <property type="component" value="Unassembled WGS sequence"/>
</dbReference>
<dbReference type="Gene3D" id="3.20.20.140">
    <property type="entry name" value="Metal-dependent hydrolases"/>
    <property type="match status" value="1"/>
</dbReference>
<dbReference type="SUPFAM" id="SSF53756">
    <property type="entry name" value="UDP-Glycosyltransferase/glycogen phosphorylase"/>
    <property type="match status" value="1"/>
</dbReference>
<evidence type="ECO:0000259" key="1">
    <source>
        <dbReference type="Pfam" id="PF13439"/>
    </source>
</evidence>
<dbReference type="OrthoDB" id="9802525at2"/>
<evidence type="ECO:0000313" key="2">
    <source>
        <dbReference type="EMBL" id="KDE38834.1"/>
    </source>
</evidence>
<dbReference type="InterPro" id="IPR050194">
    <property type="entry name" value="Glycosyltransferase_grp1"/>
</dbReference>
<dbReference type="InterPro" id="IPR028098">
    <property type="entry name" value="Glyco_trans_4-like_N"/>
</dbReference>
<accession>A0A063XZD0</accession>
<dbReference type="STRING" id="267850.ADINL_2735"/>
<dbReference type="Pfam" id="PF13439">
    <property type="entry name" value="Glyco_transf_4"/>
    <property type="match status" value="1"/>
</dbReference>
<evidence type="ECO:0000313" key="3">
    <source>
        <dbReference type="Proteomes" id="UP000027318"/>
    </source>
</evidence>